<comment type="cofactor">
    <cofactor evidence="1">
        <name>FMN</name>
        <dbReference type="ChEBI" id="CHEBI:58210"/>
    </cofactor>
</comment>
<dbReference type="EMBL" id="FODO01000002">
    <property type="protein sequence ID" value="SEN95984.1"/>
    <property type="molecule type" value="Genomic_DNA"/>
</dbReference>
<keyword evidence="5" id="KW-0479">Metal-binding</keyword>
<keyword evidence="4" id="KW-0004">4Fe-4S</keyword>
<reference evidence="10" key="1">
    <citation type="submission" date="2016-10" db="EMBL/GenBank/DDBJ databases">
        <authorList>
            <person name="Varghese N."/>
            <person name="Submissions S."/>
        </authorList>
    </citation>
    <scope>NUCLEOTIDE SEQUENCE [LARGE SCALE GENOMIC DNA]</scope>
    <source>
        <strain evidence="10">Nm76</strain>
    </source>
</reference>
<dbReference type="SUPFAM" id="SSF142984">
    <property type="entry name" value="Nqo1 middle domain-like"/>
    <property type="match status" value="1"/>
</dbReference>
<accession>A0A1H8KSX4</accession>
<dbReference type="FunFam" id="3.40.50.11540:FF:000001">
    <property type="entry name" value="NADH dehydrogenase [ubiquinone] flavoprotein 1, mitochondrial"/>
    <property type="match status" value="1"/>
</dbReference>
<dbReference type="InterPro" id="IPR037225">
    <property type="entry name" value="Nuo51_FMN-bd_sf"/>
</dbReference>
<dbReference type="Gene3D" id="3.40.30.10">
    <property type="entry name" value="Glutaredoxin"/>
    <property type="match status" value="1"/>
</dbReference>
<dbReference type="SUPFAM" id="SSF140490">
    <property type="entry name" value="Nqo1C-terminal domain-like"/>
    <property type="match status" value="1"/>
</dbReference>
<dbReference type="STRING" id="42354.SAMN05216333_102234"/>
<dbReference type="InterPro" id="IPR041921">
    <property type="entry name" value="NuoE_N"/>
</dbReference>
<evidence type="ECO:0000259" key="8">
    <source>
        <dbReference type="SMART" id="SM00928"/>
    </source>
</evidence>
<keyword evidence="7" id="KW-0411">Iron-sulfur</keyword>
<evidence type="ECO:0000256" key="4">
    <source>
        <dbReference type="ARBA" id="ARBA00022485"/>
    </source>
</evidence>
<comment type="cofactor">
    <cofactor evidence="2">
        <name>[4Fe-4S] cluster</name>
        <dbReference type="ChEBI" id="CHEBI:49883"/>
    </cofactor>
</comment>
<sequence>MDISHSHNSGSPHQHILHRLHALQQQFRHISPHAMQRTAAEFNISLSQVAAVVAFYSFFSTQPRGRFDILFSNCTSCGYLSGDQDLMQMLCQLLQVTPGKTRADGLISISETSCIGMCDQGASLLINGLPVTALNAEKLTQIAQRITTESPLTDWPTEWFAVHDRIYRRDLLLMEQHAPGSALQTALAQGADQTLAVIQQSGLRGRGGAGFDTGKKWQLCRAAPGDAHYVVCNADEGEPGTFKDRLLLRDHTDAMVEGMTTCALVIGAKQGFVYLRGEYRYLLPHLHAVLDQRRNQGLLGQHILGYENFEFDIDIVVGAGAYICGEESALIESLEGKPGIPRIRPPFPVTHGYLGQPTIVNNVETFIAAAHIITHGSVWFYSIGTEQSRGTKILSISGDCEKPGIYEYPFGVCIRQVLDDCGAQNVQAVQIGGPAGKLLGAAEFNRAISFEDISTGGSFLVFDQQRNLLAIHRNFAHFFAHESCGFCTPCRVGTRLLKNNLDKIAEGRGTAHDIEELKQLSHLIQHQSHCGLGHTAAHHVLDGLQHFPHTFSAPLQPHFTAQFDLDQALESARQATHRNDAAAHLDNE</sequence>
<dbReference type="Pfam" id="PF10589">
    <property type="entry name" value="NADH_4Fe-4S"/>
    <property type="match status" value="1"/>
</dbReference>
<dbReference type="Proteomes" id="UP000198814">
    <property type="component" value="Unassembled WGS sequence"/>
</dbReference>
<protein>
    <submittedName>
        <fullName evidence="9">NAD(P)-dependent nickel-iron dehydrogenase flavin-containing subunit</fullName>
    </submittedName>
</protein>
<dbReference type="InterPro" id="IPR037207">
    <property type="entry name" value="Nuop51_4Fe4S-bd_sf"/>
</dbReference>
<evidence type="ECO:0000256" key="2">
    <source>
        <dbReference type="ARBA" id="ARBA00001966"/>
    </source>
</evidence>
<name>A0A1H8KSX4_9PROT</name>
<dbReference type="InterPro" id="IPR019575">
    <property type="entry name" value="Nuop51_4Fe4S-bd"/>
</dbReference>
<dbReference type="GO" id="GO:0051539">
    <property type="term" value="F:4 iron, 4 sulfur cluster binding"/>
    <property type="evidence" value="ECO:0007669"/>
    <property type="project" value="UniProtKB-KW"/>
</dbReference>
<keyword evidence="6" id="KW-0408">Iron</keyword>
<evidence type="ECO:0000313" key="9">
    <source>
        <dbReference type="EMBL" id="SEN95984.1"/>
    </source>
</evidence>
<dbReference type="Gene3D" id="3.10.20.600">
    <property type="match status" value="1"/>
</dbReference>
<feature type="domain" description="NADH-ubiquinone oxidoreductase 51kDa subunit iron-sulphur binding" evidence="8">
    <location>
        <begin position="469"/>
        <end position="514"/>
    </location>
</feature>
<evidence type="ECO:0000256" key="1">
    <source>
        <dbReference type="ARBA" id="ARBA00001917"/>
    </source>
</evidence>
<keyword evidence="10" id="KW-1185">Reference proteome</keyword>
<dbReference type="Pfam" id="PF01512">
    <property type="entry name" value="Complex1_51K"/>
    <property type="match status" value="1"/>
</dbReference>
<dbReference type="PROSITE" id="PS00645">
    <property type="entry name" value="COMPLEX1_51K_2"/>
    <property type="match status" value="1"/>
</dbReference>
<dbReference type="Gene3D" id="1.20.1440.230">
    <property type="entry name" value="NADH-ubiquinone oxidoreductase 51kDa subunit, iron-sulphur binding domain"/>
    <property type="match status" value="1"/>
</dbReference>
<dbReference type="SUPFAM" id="SSF142019">
    <property type="entry name" value="Nqo1 FMN-binding domain-like"/>
    <property type="match status" value="1"/>
</dbReference>
<dbReference type="Gene3D" id="1.10.10.1590">
    <property type="entry name" value="NADH-quinone oxidoreductase subunit E"/>
    <property type="match status" value="1"/>
</dbReference>
<dbReference type="OrthoDB" id="9805533at2"/>
<evidence type="ECO:0000256" key="3">
    <source>
        <dbReference type="ARBA" id="ARBA00007523"/>
    </source>
</evidence>
<proteinExistence type="inferred from homology"/>
<dbReference type="InterPro" id="IPR011538">
    <property type="entry name" value="Nuo51_FMN-bd"/>
</dbReference>
<dbReference type="SUPFAM" id="SSF52833">
    <property type="entry name" value="Thioredoxin-like"/>
    <property type="match status" value="1"/>
</dbReference>
<dbReference type="PANTHER" id="PTHR43578">
    <property type="entry name" value="NADH-QUINONE OXIDOREDUCTASE SUBUNIT F"/>
    <property type="match status" value="1"/>
</dbReference>
<dbReference type="GO" id="GO:0010181">
    <property type="term" value="F:FMN binding"/>
    <property type="evidence" value="ECO:0007669"/>
    <property type="project" value="InterPro"/>
</dbReference>
<dbReference type="AlphaFoldDB" id="A0A1H8KSX4"/>
<gene>
    <name evidence="9" type="ORF">SAMN05216333_102234</name>
</gene>
<dbReference type="Gene3D" id="3.40.50.11540">
    <property type="entry name" value="NADH-ubiquinone oxidoreductase 51kDa subunit"/>
    <property type="match status" value="1"/>
</dbReference>
<evidence type="ECO:0000313" key="10">
    <source>
        <dbReference type="Proteomes" id="UP000198814"/>
    </source>
</evidence>
<evidence type="ECO:0000256" key="6">
    <source>
        <dbReference type="ARBA" id="ARBA00023004"/>
    </source>
</evidence>
<comment type="similarity">
    <text evidence="3">Belongs to the complex I 51 kDa subunit family.</text>
</comment>
<dbReference type="InterPro" id="IPR001949">
    <property type="entry name" value="NADH-UbQ_OxRdtase_51kDa_CS"/>
</dbReference>
<organism evidence="9 10">
    <name type="scientific">Nitrosomonas oligotropha</name>
    <dbReference type="NCBI Taxonomy" id="42354"/>
    <lineage>
        <taxon>Bacteria</taxon>
        <taxon>Pseudomonadati</taxon>
        <taxon>Pseudomonadota</taxon>
        <taxon>Betaproteobacteria</taxon>
        <taxon>Nitrosomonadales</taxon>
        <taxon>Nitrosomonadaceae</taxon>
        <taxon>Nitrosomonas</taxon>
    </lineage>
</organism>
<dbReference type="PANTHER" id="PTHR43578:SF3">
    <property type="entry name" value="NADH-QUINONE OXIDOREDUCTASE SUBUNIT F"/>
    <property type="match status" value="1"/>
</dbReference>
<dbReference type="PROSITE" id="PS00644">
    <property type="entry name" value="COMPLEX1_51K_1"/>
    <property type="match status" value="1"/>
</dbReference>
<dbReference type="InterPro" id="IPR036249">
    <property type="entry name" value="Thioredoxin-like_sf"/>
</dbReference>
<evidence type="ECO:0000256" key="5">
    <source>
        <dbReference type="ARBA" id="ARBA00022723"/>
    </source>
</evidence>
<dbReference type="GO" id="GO:0046872">
    <property type="term" value="F:metal ion binding"/>
    <property type="evidence" value="ECO:0007669"/>
    <property type="project" value="UniProtKB-KW"/>
</dbReference>
<dbReference type="GO" id="GO:0008137">
    <property type="term" value="F:NADH dehydrogenase (ubiquinone) activity"/>
    <property type="evidence" value="ECO:0007669"/>
    <property type="project" value="InterPro"/>
</dbReference>
<evidence type="ECO:0000256" key="7">
    <source>
        <dbReference type="ARBA" id="ARBA00023014"/>
    </source>
</evidence>
<dbReference type="Pfam" id="PF01257">
    <property type="entry name" value="2Fe-2S_thioredx"/>
    <property type="match status" value="1"/>
</dbReference>
<dbReference type="RefSeq" id="WP_090321412.1">
    <property type="nucleotide sequence ID" value="NZ_FNOE01000027.1"/>
</dbReference>
<dbReference type="SMART" id="SM00928">
    <property type="entry name" value="NADH_4Fe-4S"/>
    <property type="match status" value="1"/>
</dbReference>